<keyword evidence="3" id="KW-1185">Reference proteome</keyword>
<evidence type="ECO:0000256" key="1">
    <source>
        <dbReference type="SAM" id="SignalP"/>
    </source>
</evidence>
<name>A0A9N7UQL3_PLEPL</name>
<organism evidence="2 3">
    <name type="scientific">Pleuronectes platessa</name>
    <name type="common">European plaice</name>
    <dbReference type="NCBI Taxonomy" id="8262"/>
    <lineage>
        <taxon>Eukaryota</taxon>
        <taxon>Metazoa</taxon>
        <taxon>Chordata</taxon>
        <taxon>Craniata</taxon>
        <taxon>Vertebrata</taxon>
        <taxon>Euteleostomi</taxon>
        <taxon>Actinopterygii</taxon>
        <taxon>Neopterygii</taxon>
        <taxon>Teleostei</taxon>
        <taxon>Neoteleostei</taxon>
        <taxon>Acanthomorphata</taxon>
        <taxon>Carangaria</taxon>
        <taxon>Pleuronectiformes</taxon>
        <taxon>Pleuronectoidei</taxon>
        <taxon>Pleuronectidae</taxon>
        <taxon>Pleuronectes</taxon>
    </lineage>
</organism>
<keyword evidence="1" id="KW-0732">Signal</keyword>
<evidence type="ECO:0000313" key="3">
    <source>
        <dbReference type="Proteomes" id="UP001153269"/>
    </source>
</evidence>
<feature type="signal peptide" evidence="1">
    <location>
        <begin position="1"/>
        <end position="17"/>
    </location>
</feature>
<comment type="caution">
    <text evidence="2">The sequence shown here is derived from an EMBL/GenBank/DDBJ whole genome shotgun (WGS) entry which is preliminary data.</text>
</comment>
<reference evidence="2" key="1">
    <citation type="submission" date="2020-03" db="EMBL/GenBank/DDBJ databases">
        <authorList>
            <person name="Weist P."/>
        </authorList>
    </citation>
    <scope>NUCLEOTIDE SEQUENCE</scope>
</reference>
<accession>A0A9N7UQL3</accession>
<dbReference type="EMBL" id="CADEAL010001716">
    <property type="protein sequence ID" value="CAB1434958.1"/>
    <property type="molecule type" value="Genomic_DNA"/>
</dbReference>
<feature type="chain" id="PRO_5040409637" evidence="1">
    <location>
        <begin position="18"/>
        <end position="117"/>
    </location>
</feature>
<dbReference type="AlphaFoldDB" id="A0A9N7UQL3"/>
<dbReference type="SUPFAM" id="SSF57501">
    <property type="entry name" value="Cystine-knot cytokines"/>
    <property type="match status" value="1"/>
</dbReference>
<dbReference type="InterPro" id="IPR029034">
    <property type="entry name" value="Cystine-knot_cytokine"/>
</dbReference>
<gene>
    <name evidence="2" type="ORF">PLEPLA_LOCUS23060</name>
</gene>
<sequence length="117" mass="12942">MNISALLLLVGLMGAACSPVISCPEGCSNSTYTYQYVKLVSDLHNNSVAPWELKEDKVPGREPEIISYAHCMGCINDMIVKTIYVQIYIYQTVGVGDNQLWCRCPFELAVGCTCLKK</sequence>
<protein>
    <submittedName>
        <fullName evidence="2">Uncharacterized protein</fullName>
    </submittedName>
</protein>
<dbReference type="Proteomes" id="UP001153269">
    <property type="component" value="Unassembled WGS sequence"/>
</dbReference>
<evidence type="ECO:0000313" key="2">
    <source>
        <dbReference type="EMBL" id="CAB1434958.1"/>
    </source>
</evidence>
<proteinExistence type="predicted"/>
<dbReference type="Gene3D" id="2.10.90.10">
    <property type="entry name" value="Cystine-knot cytokines"/>
    <property type="match status" value="1"/>
</dbReference>